<reference evidence="3" key="2">
    <citation type="submission" date="2020-09" db="EMBL/GenBank/DDBJ databases">
        <authorList>
            <person name="Sun Q."/>
            <person name="Ohkuma M."/>
        </authorList>
    </citation>
    <scope>NUCLEOTIDE SEQUENCE</scope>
    <source>
        <strain evidence="3">JCM 14359</strain>
    </source>
</reference>
<dbReference type="EMBL" id="BMOC01000011">
    <property type="protein sequence ID" value="GGJ08796.1"/>
    <property type="molecule type" value="Genomic_DNA"/>
</dbReference>
<dbReference type="InterPro" id="IPR002372">
    <property type="entry name" value="PQQ_rpt_dom"/>
</dbReference>
<dbReference type="OrthoDB" id="8638at2157"/>
<reference evidence="3" key="1">
    <citation type="journal article" date="2014" name="Int. J. Syst. Evol. Microbiol.">
        <title>Complete genome sequence of Corynebacterium casei LMG S-19264T (=DSM 44701T), isolated from a smear-ripened cheese.</title>
        <authorList>
            <consortium name="US DOE Joint Genome Institute (JGI-PGF)"/>
            <person name="Walter F."/>
            <person name="Albersmeier A."/>
            <person name="Kalinowski J."/>
            <person name="Ruckert C."/>
        </authorList>
    </citation>
    <scope>NUCLEOTIDE SEQUENCE</scope>
    <source>
        <strain evidence="3">JCM 14359</strain>
    </source>
</reference>
<dbReference type="InterPro" id="IPR018391">
    <property type="entry name" value="PQQ_b-propeller_rpt"/>
</dbReference>
<gene>
    <name evidence="3" type="ORF">GCM10008995_18290</name>
</gene>
<dbReference type="SMART" id="SM00564">
    <property type="entry name" value="PQQ"/>
    <property type="match status" value="5"/>
</dbReference>
<dbReference type="InterPro" id="IPR006311">
    <property type="entry name" value="TAT_signal"/>
</dbReference>
<dbReference type="SUPFAM" id="SSF50998">
    <property type="entry name" value="Quinoprotein alcohol dehydrogenase-like"/>
    <property type="match status" value="1"/>
</dbReference>
<dbReference type="PROSITE" id="PS51257">
    <property type="entry name" value="PROKAR_LIPOPROTEIN"/>
    <property type="match status" value="1"/>
</dbReference>
<dbReference type="InterPro" id="IPR011047">
    <property type="entry name" value="Quinoprotein_ADH-like_sf"/>
</dbReference>
<dbReference type="Gene3D" id="2.40.10.480">
    <property type="match status" value="2"/>
</dbReference>
<feature type="region of interest" description="Disordered" evidence="1">
    <location>
        <begin position="29"/>
        <end position="102"/>
    </location>
</feature>
<feature type="domain" description="Pyrrolo-quinoline quinone repeat" evidence="2">
    <location>
        <begin position="285"/>
        <end position="443"/>
    </location>
</feature>
<proteinExistence type="predicted"/>
<dbReference type="AlphaFoldDB" id="A0A830EGW7"/>
<dbReference type="PANTHER" id="PTHR34512">
    <property type="entry name" value="CELL SURFACE PROTEIN"/>
    <property type="match status" value="1"/>
</dbReference>
<organism evidence="3 4">
    <name type="scientific">Halobellus salinus</name>
    <dbReference type="NCBI Taxonomy" id="931585"/>
    <lineage>
        <taxon>Archaea</taxon>
        <taxon>Methanobacteriati</taxon>
        <taxon>Methanobacteriota</taxon>
        <taxon>Stenosarchaea group</taxon>
        <taxon>Halobacteria</taxon>
        <taxon>Halobacteriales</taxon>
        <taxon>Haloferacaceae</taxon>
        <taxon>Halobellus</taxon>
    </lineage>
</organism>
<dbReference type="RefSeq" id="WP_188787106.1">
    <property type="nucleotide sequence ID" value="NZ_BMOC01000011.1"/>
</dbReference>
<name>A0A830EGW7_9EURY</name>
<dbReference type="Proteomes" id="UP000653099">
    <property type="component" value="Unassembled WGS sequence"/>
</dbReference>
<dbReference type="InterPro" id="IPR015943">
    <property type="entry name" value="WD40/YVTN_repeat-like_dom_sf"/>
</dbReference>
<sequence length="476" mass="50601">MDRTRRRLLAALGITGGGALGGCLRLTDSGEEASAAESTAARPSERSTAGTAAGTEPETGTESRTDGATISCTADTQPPTGAERFTHPFGDSRNSFAVPERDAPAEQPCLAWTQSLSGQANRVFTGPVVTGEHVILYSSREFRARRRTDGMVAWDGAGTPGGGLSKIRPVGMLDGNLLVSGQNRRTYDLMLVAIDDTGSAAKSAVVYEAVGLNDAHIPTGRVVGDRVYLVSSDSANEETRVLAYDWADGAVVWEKPIGGVDLRLEDMGADADAVVITSDETVEGKNNVWALASDDGSVRWSTRLPVGEGVPVLDDSHLYLPIEGYDSDSVTSQVRAMSKATGDVAWTFEVQNPPRTGVSVDDERVYLVAGNQLYAVDSDTGSPEWRFSPETGPEIRGDANGLPIVCRNTLLLGSAFSDEAPARVRAVNKTTGELRWSFGVDGTSVQSPIPVDGALYAVVEDRSEEDTRAVLYSFYK</sequence>
<feature type="compositionally biased region" description="Low complexity" evidence="1">
    <location>
        <begin position="29"/>
        <end position="62"/>
    </location>
</feature>
<feature type="compositionally biased region" description="Polar residues" evidence="1">
    <location>
        <begin position="66"/>
        <end position="79"/>
    </location>
</feature>
<dbReference type="Pfam" id="PF13360">
    <property type="entry name" value="PQQ_2"/>
    <property type="match status" value="1"/>
</dbReference>
<comment type="caution">
    <text evidence="3">The sequence shown here is derived from an EMBL/GenBank/DDBJ whole genome shotgun (WGS) entry which is preliminary data.</text>
</comment>
<protein>
    <recommendedName>
        <fullName evidence="2">Pyrrolo-quinoline quinone repeat domain-containing protein</fullName>
    </recommendedName>
</protein>
<evidence type="ECO:0000313" key="3">
    <source>
        <dbReference type="EMBL" id="GGJ08796.1"/>
    </source>
</evidence>
<evidence type="ECO:0000259" key="2">
    <source>
        <dbReference type="Pfam" id="PF13360"/>
    </source>
</evidence>
<accession>A0A830EGW7</accession>
<evidence type="ECO:0000256" key="1">
    <source>
        <dbReference type="SAM" id="MobiDB-lite"/>
    </source>
</evidence>
<evidence type="ECO:0000313" key="4">
    <source>
        <dbReference type="Proteomes" id="UP000653099"/>
    </source>
</evidence>
<dbReference type="PANTHER" id="PTHR34512:SF30">
    <property type="entry name" value="OUTER MEMBRANE PROTEIN ASSEMBLY FACTOR BAMB"/>
    <property type="match status" value="1"/>
</dbReference>
<dbReference type="Gene3D" id="2.130.10.10">
    <property type="entry name" value="YVTN repeat-like/Quinoprotein amine dehydrogenase"/>
    <property type="match status" value="1"/>
</dbReference>
<dbReference type="PROSITE" id="PS51318">
    <property type="entry name" value="TAT"/>
    <property type="match status" value="1"/>
</dbReference>
<keyword evidence="4" id="KW-1185">Reference proteome</keyword>